<reference evidence="2 3" key="1">
    <citation type="submission" date="2023-10" db="EMBL/GenBank/DDBJ databases">
        <title>Paenibacillus strain PFR10 Genome sequencing and assembly.</title>
        <authorList>
            <person name="Kim I."/>
        </authorList>
    </citation>
    <scope>NUCLEOTIDE SEQUENCE [LARGE SCALE GENOMIC DNA]</scope>
    <source>
        <strain evidence="2 3">PFR10</strain>
    </source>
</reference>
<dbReference type="CDD" id="cd00158">
    <property type="entry name" value="RHOD"/>
    <property type="match status" value="1"/>
</dbReference>
<dbReference type="PROSITE" id="PS50206">
    <property type="entry name" value="RHODANESE_3"/>
    <property type="match status" value="1"/>
</dbReference>
<dbReference type="SUPFAM" id="SSF52821">
    <property type="entry name" value="Rhodanese/Cell cycle control phosphatase"/>
    <property type="match status" value="1"/>
</dbReference>
<dbReference type="Proteomes" id="UP001260980">
    <property type="component" value="Unassembled WGS sequence"/>
</dbReference>
<evidence type="ECO:0000313" key="3">
    <source>
        <dbReference type="Proteomes" id="UP001260980"/>
    </source>
</evidence>
<evidence type="ECO:0000259" key="1">
    <source>
        <dbReference type="PROSITE" id="PS50206"/>
    </source>
</evidence>
<dbReference type="PANTHER" id="PTHR45431">
    <property type="entry name" value="RHODANESE-LIKE DOMAIN-CONTAINING PROTEIN 15, CHLOROPLASTIC"/>
    <property type="match status" value="1"/>
</dbReference>
<protein>
    <submittedName>
        <fullName evidence="2">Rhodanese-like domain-containing protein</fullName>
    </submittedName>
</protein>
<dbReference type="RefSeq" id="WP_315956093.1">
    <property type="nucleotide sequence ID" value="NZ_JAWCUD010000022.1"/>
</dbReference>
<dbReference type="InterPro" id="IPR036873">
    <property type="entry name" value="Rhodanese-like_dom_sf"/>
</dbReference>
<sequence length="138" mass="16091">MIKYFILSIFFVYFIQRLRPVKGLKKIKAISFSYLLKDIPANLKILDVRDQVDFYAGHIEGAFNISLGRLPFVKKQEIHVDDEIIIIADSKYQSKRAARTLKKSGHHHLTYLQNGMSAYKKFQKNQQSYSKLQTCVCM</sequence>
<comment type="caution">
    <text evidence="2">The sequence shown here is derived from an EMBL/GenBank/DDBJ whole genome shotgun (WGS) entry which is preliminary data.</text>
</comment>
<feature type="domain" description="Rhodanese" evidence="1">
    <location>
        <begin position="39"/>
        <end position="128"/>
    </location>
</feature>
<name>A0ABU3RPR8_9BACL</name>
<dbReference type="EMBL" id="JAWCUD010000022">
    <property type="protein sequence ID" value="MDU0206295.1"/>
    <property type="molecule type" value="Genomic_DNA"/>
</dbReference>
<dbReference type="PANTHER" id="PTHR45431:SF3">
    <property type="entry name" value="RHODANESE-LIKE DOMAIN-CONTAINING PROTEIN 15, CHLOROPLASTIC"/>
    <property type="match status" value="1"/>
</dbReference>
<dbReference type="Gene3D" id="3.40.250.10">
    <property type="entry name" value="Rhodanese-like domain"/>
    <property type="match status" value="1"/>
</dbReference>
<proteinExistence type="predicted"/>
<organism evidence="2 3">
    <name type="scientific">Paenibacillus violae</name>
    <dbReference type="NCBI Taxonomy" id="3077234"/>
    <lineage>
        <taxon>Bacteria</taxon>
        <taxon>Bacillati</taxon>
        <taxon>Bacillota</taxon>
        <taxon>Bacilli</taxon>
        <taxon>Bacillales</taxon>
        <taxon>Paenibacillaceae</taxon>
        <taxon>Paenibacillus</taxon>
    </lineage>
</organism>
<dbReference type="Pfam" id="PF00581">
    <property type="entry name" value="Rhodanese"/>
    <property type="match status" value="1"/>
</dbReference>
<gene>
    <name evidence="2" type="ORF">RQP52_35070</name>
</gene>
<keyword evidence="3" id="KW-1185">Reference proteome</keyword>
<dbReference type="InterPro" id="IPR001763">
    <property type="entry name" value="Rhodanese-like_dom"/>
</dbReference>
<dbReference type="InterPro" id="IPR052367">
    <property type="entry name" value="Thiosulfate_ST/Rhodanese-like"/>
</dbReference>
<accession>A0ABU3RPR8</accession>
<evidence type="ECO:0000313" key="2">
    <source>
        <dbReference type="EMBL" id="MDU0206295.1"/>
    </source>
</evidence>
<dbReference type="SMART" id="SM00450">
    <property type="entry name" value="RHOD"/>
    <property type="match status" value="1"/>
</dbReference>